<evidence type="ECO:0000259" key="1">
    <source>
        <dbReference type="PROSITE" id="PS51819"/>
    </source>
</evidence>
<dbReference type="InterPro" id="IPR037523">
    <property type="entry name" value="VOC_core"/>
</dbReference>
<gene>
    <name evidence="2" type="ORF">SERN_2914</name>
</gene>
<dbReference type="InterPro" id="IPR029068">
    <property type="entry name" value="Glyas_Bleomycin-R_OHBP_Dase"/>
</dbReference>
<feature type="domain" description="VOC" evidence="1">
    <location>
        <begin position="27"/>
        <end position="151"/>
    </location>
</feature>
<keyword evidence="3" id="KW-1185">Reference proteome</keyword>
<dbReference type="EMBL" id="RHPJ01000005">
    <property type="protein sequence ID" value="TGO03902.1"/>
    <property type="molecule type" value="Genomic_DNA"/>
</dbReference>
<dbReference type="PANTHER" id="PTHR36437:SF2">
    <property type="entry name" value="GLYOXALASE_BLEOMYCIN RESISTANCE PROTEIN_DIOXYGENASE"/>
    <property type="match status" value="1"/>
</dbReference>
<dbReference type="PROSITE" id="PS51819">
    <property type="entry name" value="VOC"/>
    <property type="match status" value="1"/>
</dbReference>
<evidence type="ECO:0000313" key="2">
    <source>
        <dbReference type="EMBL" id="TGO03902.1"/>
    </source>
</evidence>
<dbReference type="Pfam" id="PF00903">
    <property type="entry name" value="Glyoxalase"/>
    <property type="match status" value="1"/>
</dbReference>
<dbReference type="SUPFAM" id="SSF54593">
    <property type="entry name" value="Glyoxalase/Bleomycin resistance protein/Dihydroxybiphenyl dioxygenase"/>
    <property type="match status" value="1"/>
</dbReference>
<dbReference type="InterPro" id="IPR004360">
    <property type="entry name" value="Glyas_Fos-R_dOase_dom"/>
</dbReference>
<accession>A0A4Z1DZX7</accession>
<sequence length="152" mass="16429">MGGGRRGEVVGGRQVPAAVWQHAVMLRLTLVTYLVRDLDRAIAFFVGSLGFVLRENEIRPDGSRWVVVAPDADAAAPGLRLAPADVDAGDPLGRQAGQGVGFFLQTTDFASQHSRMLTAGVTFLEEPRHEVYGTVAVFTDPDGQRWDLIQPS</sequence>
<name>A0A4Z1DZX7_9MICO</name>
<comment type="caution">
    <text evidence="2">The sequence shown here is derived from an EMBL/GenBank/DDBJ whole genome shotgun (WGS) entry which is preliminary data.</text>
</comment>
<reference evidence="2 3" key="1">
    <citation type="submission" date="2018-11" db="EMBL/GenBank/DDBJ databases">
        <title>Complete genome sequencing of the Actinobacteria Serinibacter sp. K3-2.</title>
        <authorList>
            <person name="Rakitin A.L."/>
            <person name="Beletsky A.V."/>
            <person name="Mardanov A.V."/>
            <person name="Ravin N.V."/>
            <person name="Gromova A.S."/>
            <person name="Filippova S.N."/>
            <person name="Gal'Chenko V.F."/>
        </authorList>
    </citation>
    <scope>NUCLEOTIDE SEQUENCE [LARGE SCALE GENOMIC DNA]</scope>
    <source>
        <strain evidence="2 3">K3-2</strain>
    </source>
</reference>
<dbReference type="PANTHER" id="PTHR36437">
    <property type="entry name" value="GLYOXALASE/BLEOMYCIN RESISTANCE PROTEIN/DIOXYGENASE"/>
    <property type="match status" value="1"/>
</dbReference>
<dbReference type="AlphaFoldDB" id="A0A4Z1DZX7"/>
<dbReference type="Proteomes" id="UP000297318">
    <property type="component" value="Unassembled WGS sequence"/>
</dbReference>
<evidence type="ECO:0000313" key="3">
    <source>
        <dbReference type="Proteomes" id="UP000297318"/>
    </source>
</evidence>
<organism evidence="2 3">
    <name type="scientific">Serinibacter arcticus</name>
    <dbReference type="NCBI Taxonomy" id="1655435"/>
    <lineage>
        <taxon>Bacteria</taxon>
        <taxon>Bacillati</taxon>
        <taxon>Actinomycetota</taxon>
        <taxon>Actinomycetes</taxon>
        <taxon>Micrococcales</taxon>
        <taxon>Beutenbergiaceae</taxon>
        <taxon>Serinibacter</taxon>
    </lineage>
</organism>
<dbReference type="Gene3D" id="3.10.180.10">
    <property type="entry name" value="2,3-Dihydroxybiphenyl 1,2-Dioxygenase, domain 1"/>
    <property type="match status" value="1"/>
</dbReference>
<proteinExistence type="predicted"/>
<protein>
    <submittedName>
        <fullName evidence="2">Glyoxalase family protein</fullName>
    </submittedName>
</protein>